<evidence type="ECO:0000313" key="1">
    <source>
        <dbReference type="EMBL" id="VVA96693.1"/>
    </source>
</evidence>
<evidence type="ECO:0000313" key="2">
    <source>
        <dbReference type="Proteomes" id="UP000489600"/>
    </source>
</evidence>
<protein>
    <submittedName>
        <fullName evidence="1">Uncharacterized protein</fullName>
    </submittedName>
</protein>
<sequence>MIFFSSFTDGVSTNHLVTLYERKLGRALDKVLKLQGHVESLKSSSDELAAKAEQAWLRDRELEEEVVAVQSEKSSLET</sequence>
<dbReference type="Proteomes" id="UP000489600">
    <property type="component" value="Unassembled WGS sequence"/>
</dbReference>
<dbReference type="AlphaFoldDB" id="A0A565B5S3"/>
<organism evidence="1 2">
    <name type="scientific">Arabis nemorensis</name>
    <dbReference type="NCBI Taxonomy" id="586526"/>
    <lineage>
        <taxon>Eukaryota</taxon>
        <taxon>Viridiplantae</taxon>
        <taxon>Streptophyta</taxon>
        <taxon>Embryophyta</taxon>
        <taxon>Tracheophyta</taxon>
        <taxon>Spermatophyta</taxon>
        <taxon>Magnoliopsida</taxon>
        <taxon>eudicotyledons</taxon>
        <taxon>Gunneridae</taxon>
        <taxon>Pentapetalae</taxon>
        <taxon>rosids</taxon>
        <taxon>malvids</taxon>
        <taxon>Brassicales</taxon>
        <taxon>Brassicaceae</taxon>
        <taxon>Arabideae</taxon>
        <taxon>Arabis</taxon>
    </lineage>
</organism>
<dbReference type="EMBL" id="CABITT030000003">
    <property type="protein sequence ID" value="VVA96693.1"/>
    <property type="molecule type" value="Genomic_DNA"/>
</dbReference>
<keyword evidence="2" id="KW-1185">Reference proteome</keyword>
<reference evidence="1" key="1">
    <citation type="submission" date="2019-07" db="EMBL/GenBank/DDBJ databases">
        <authorList>
            <person name="Dittberner H."/>
        </authorList>
    </citation>
    <scope>NUCLEOTIDE SEQUENCE [LARGE SCALE GENOMIC DNA]</scope>
</reference>
<comment type="caution">
    <text evidence="1">The sequence shown here is derived from an EMBL/GenBank/DDBJ whole genome shotgun (WGS) entry which is preliminary data.</text>
</comment>
<name>A0A565B5S3_9BRAS</name>
<proteinExistence type="predicted"/>
<gene>
    <name evidence="1" type="ORF">ANE_LOCUS7138</name>
</gene>
<accession>A0A565B5S3</accession>